<dbReference type="GeneID" id="6995060"/>
<dbReference type="VEuPathDB" id="CryptoDB:CMU_026400"/>
<dbReference type="AlphaFoldDB" id="B6AB80"/>
<dbReference type="EMBL" id="DS989727">
    <property type="protein sequence ID" value="EEA05632.1"/>
    <property type="molecule type" value="Genomic_DNA"/>
</dbReference>
<accession>B6AB80</accession>
<evidence type="ECO:0000313" key="2">
    <source>
        <dbReference type="Proteomes" id="UP000001460"/>
    </source>
</evidence>
<reference evidence="1" key="1">
    <citation type="submission" date="2008-06" db="EMBL/GenBank/DDBJ databases">
        <authorList>
            <person name="Lorenzi H."/>
            <person name="Inman J."/>
            <person name="Miller J."/>
            <person name="Schobel S."/>
            <person name="Amedeo P."/>
            <person name="Caler E.V."/>
            <person name="da Silva J."/>
        </authorList>
    </citation>
    <scope>NUCLEOTIDE SEQUENCE [LARGE SCALE GENOMIC DNA]</scope>
    <source>
        <strain evidence="1">RN66</strain>
    </source>
</reference>
<sequence length="211" mass="23885">MKFLLCCSYSSIDLASELAVDNTVSSKADSDTELKLLEISSIKNTYINTAINRLHQAESDARSIIAKAMNNRQVYLDKAKDVAYEIVKPYYDLASEEITEIEMSLNKELHIKSLEDIARKLDYNEEDISSRKECAASYLLSQVCTVQFSIDNPNFIHKYFNKPLKLRSTSIKDKLKNRSKGRKTSNAISYISSTSNNFLSKSVSNISKILN</sequence>
<name>B6AB80_CRYMR</name>
<keyword evidence="2" id="KW-1185">Reference proteome</keyword>
<dbReference type="Gene3D" id="1.20.5.2950">
    <property type="match status" value="1"/>
</dbReference>
<protein>
    <submittedName>
        <fullName evidence="1">Uncharacterized protein</fullName>
    </submittedName>
</protein>
<evidence type="ECO:0000313" key="1">
    <source>
        <dbReference type="EMBL" id="EEA05632.1"/>
    </source>
</evidence>
<dbReference type="Proteomes" id="UP000001460">
    <property type="component" value="Unassembled WGS sequence"/>
</dbReference>
<proteinExistence type="predicted"/>
<organism evidence="1 2">
    <name type="scientific">Cryptosporidium muris (strain RN66)</name>
    <dbReference type="NCBI Taxonomy" id="441375"/>
    <lineage>
        <taxon>Eukaryota</taxon>
        <taxon>Sar</taxon>
        <taxon>Alveolata</taxon>
        <taxon>Apicomplexa</taxon>
        <taxon>Conoidasida</taxon>
        <taxon>Coccidia</taxon>
        <taxon>Eucoccidiorida</taxon>
        <taxon>Eimeriorina</taxon>
        <taxon>Cryptosporidiidae</taxon>
        <taxon>Cryptosporidium</taxon>
    </lineage>
</organism>
<dbReference type="OrthoDB" id="250802at2759"/>
<gene>
    <name evidence="1" type="ORF">CMU_026400</name>
</gene>
<dbReference type="RefSeq" id="XP_002139981.1">
    <property type="nucleotide sequence ID" value="XM_002139945.1"/>
</dbReference>